<organism evidence="2 3">
    <name type="scientific">Croceitalea vernalis</name>
    <dbReference type="NCBI Taxonomy" id="3075599"/>
    <lineage>
        <taxon>Bacteria</taxon>
        <taxon>Pseudomonadati</taxon>
        <taxon>Bacteroidota</taxon>
        <taxon>Flavobacteriia</taxon>
        <taxon>Flavobacteriales</taxon>
        <taxon>Flavobacteriaceae</taxon>
        <taxon>Croceitalea</taxon>
    </lineage>
</organism>
<evidence type="ECO:0008006" key="4">
    <source>
        <dbReference type="Google" id="ProtNLM"/>
    </source>
</evidence>
<comment type="caution">
    <text evidence="2">The sequence shown here is derived from an EMBL/GenBank/DDBJ whole genome shotgun (WGS) entry which is preliminary data.</text>
</comment>
<dbReference type="EMBL" id="JAVRHU010000001">
    <property type="protein sequence ID" value="MDT0620552.1"/>
    <property type="molecule type" value="Genomic_DNA"/>
</dbReference>
<keyword evidence="3" id="KW-1185">Reference proteome</keyword>
<keyword evidence="1" id="KW-0732">Signal</keyword>
<dbReference type="RefSeq" id="WP_311386905.1">
    <property type="nucleotide sequence ID" value="NZ_JAVRHU010000001.1"/>
</dbReference>
<evidence type="ECO:0000256" key="1">
    <source>
        <dbReference type="SAM" id="SignalP"/>
    </source>
</evidence>
<evidence type="ECO:0000313" key="3">
    <source>
        <dbReference type="Proteomes" id="UP001250662"/>
    </source>
</evidence>
<gene>
    <name evidence="2" type="ORF">RM520_02885</name>
</gene>
<feature type="chain" id="PRO_5045097728" description="Outer membrane protein beta-barrel domain-containing protein" evidence="1">
    <location>
        <begin position="29"/>
        <end position="215"/>
    </location>
</feature>
<name>A0ABU3BEG2_9FLAO</name>
<reference evidence="2 3" key="1">
    <citation type="submission" date="2023-09" db="EMBL/GenBank/DDBJ databases">
        <authorList>
            <person name="Rey-Velasco X."/>
        </authorList>
    </citation>
    <scope>NUCLEOTIDE SEQUENCE [LARGE SCALE GENOMIC DNA]</scope>
    <source>
        <strain evidence="2 3">P007</strain>
    </source>
</reference>
<sequence>MNNQALLNLNFRKLNIFFFSLLSFALFAQEAQVSTDKGDYYYDILGQGKVGFLSPLAYGSNFIADGYDTWNGVNIEAQIKLNHNLLIGLQLQAFKGRVIDQELVGPIDASGMTHFFVTTGYSLLDKKKDIQLEASIGLGSVTLRNERDFRRFNDSGFALMANLNFSYRLNYWLGFYLGLQNNWDFWSIERPSELDDVFGNTSIFAPSFGLKFYVL</sequence>
<evidence type="ECO:0000313" key="2">
    <source>
        <dbReference type="EMBL" id="MDT0620552.1"/>
    </source>
</evidence>
<accession>A0ABU3BEG2</accession>
<protein>
    <recommendedName>
        <fullName evidence="4">Outer membrane protein beta-barrel domain-containing protein</fullName>
    </recommendedName>
</protein>
<feature type="signal peptide" evidence="1">
    <location>
        <begin position="1"/>
        <end position="28"/>
    </location>
</feature>
<proteinExistence type="predicted"/>
<dbReference type="Proteomes" id="UP001250662">
    <property type="component" value="Unassembled WGS sequence"/>
</dbReference>